<evidence type="ECO:0000313" key="2">
    <source>
        <dbReference type="Proteomes" id="UP000054007"/>
    </source>
</evidence>
<protein>
    <submittedName>
        <fullName evidence="1">Uncharacterized protein</fullName>
    </submittedName>
</protein>
<dbReference type="AlphaFoldDB" id="A0A0D7BCG0"/>
<sequence length="220" mass="24050">MATSFPYTSGDDDDYFYSGNLHSSNKNHNASYLSPPHTRVQTLSNASTLVEDTYPASSSSYAIAFSKSASSFFSFSARKDKDLPTLPPIPRLPSIDFPSLPSLSPTPRPPTIVFAEECWAPHSPADFEDDVGRVDVLDFLDGACDEESAQSWESCTTLGDEASLLVPVEEERKSLRKSGRARAASDSAKEKLSSFARNVLNSFGRKKGHQRVRSVDSGRC</sequence>
<name>A0A0D7BCG0_9AGAR</name>
<reference evidence="1 2" key="1">
    <citation type="journal article" date="2015" name="Fungal Genet. Biol.">
        <title>Evolution of novel wood decay mechanisms in Agaricales revealed by the genome sequences of Fistulina hepatica and Cylindrobasidium torrendii.</title>
        <authorList>
            <person name="Floudas D."/>
            <person name="Held B.W."/>
            <person name="Riley R."/>
            <person name="Nagy L.G."/>
            <person name="Koehler G."/>
            <person name="Ransdell A.S."/>
            <person name="Younus H."/>
            <person name="Chow J."/>
            <person name="Chiniquy J."/>
            <person name="Lipzen A."/>
            <person name="Tritt A."/>
            <person name="Sun H."/>
            <person name="Haridas S."/>
            <person name="LaButti K."/>
            <person name="Ohm R.A."/>
            <person name="Kues U."/>
            <person name="Blanchette R.A."/>
            <person name="Grigoriev I.V."/>
            <person name="Minto R.E."/>
            <person name="Hibbett D.S."/>
        </authorList>
    </citation>
    <scope>NUCLEOTIDE SEQUENCE [LARGE SCALE GENOMIC DNA]</scope>
    <source>
        <strain evidence="1 2">FP15055 ss-10</strain>
    </source>
</reference>
<gene>
    <name evidence="1" type="ORF">CYLTODRAFT_490257</name>
</gene>
<dbReference type="Proteomes" id="UP000054007">
    <property type="component" value="Unassembled WGS sequence"/>
</dbReference>
<evidence type="ECO:0000313" key="1">
    <source>
        <dbReference type="EMBL" id="KIY67854.1"/>
    </source>
</evidence>
<accession>A0A0D7BCG0</accession>
<proteinExistence type="predicted"/>
<dbReference type="EMBL" id="KN880515">
    <property type="protein sequence ID" value="KIY67854.1"/>
    <property type="molecule type" value="Genomic_DNA"/>
</dbReference>
<keyword evidence="2" id="KW-1185">Reference proteome</keyword>
<organism evidence="1 2">
    <name type="scientific">Cylindrobasidium torrendii FP15055 ss-10</name>
    <dbReference type="NCBI Taxonomy" id="1314674"/>
    <lineage>
        <taxon>Eukaryota</taxon>
        <taxon>Fungi</taxon>
        <taxon>Dikarya</taxon>
        <taxon>Basidiomycota</taxon>
        <taxon>Agaricomycotina</taxon>
        <taxon>Agaricomycetes</taxon>
        <taxon>Agaricomycetidae</taxon>
        <taxon>Agaricales</taxon>
        <taxon>Marasmiineae</taxon>
        <taxon>Physalacriaceae</taxon>
        <taxon>Cylindrobasidium</taxon>
    </lineage>
</organism>